<reference evidence="8" key="1">
    <citation type="journal article" date="2021" name="PeerJ">
        <title>Extensive microbial diversity within the chicken gut microbiome revealed by metagenomics and culture.</title>
        <authorList>
            <person name="Gilroy R."/>
            <person name="Ravi A."/>
            <person name="Getino M."/>
            <person name="Pursley I."/>
            <person name="Horton D.L."/>
            <person name="Alikhan N.F."/>
            <person name="Baker D."/>
            <person name="Gharbi K."/>
            <person name="Hall N."/>
            <person name="Watson M."/>
            <person name="Adriaenssens E.M."/>
            <person name="Foster-Nyarko E."/>
            <person name="Jarju S."/>
            <person name="Secka A."/>
            <person name="Antonio M."/>
            <person name="Oren A."/>
            <person name="Chaudhuri R.R."/>
            <person name="La Ragione R."/>
            <person name="Hildebrand F."/>
            <person name="Pallen M.J."/>
        </authorList>
    </citation>
    <scope>NUCLEOTIDE SEQUENCE</scope>
    <source>
        <strain evidence="8">CHK188-5543</strain>
    </source>
</reference>
<keyword evidence="4 6" id="KW-0255">Endonuclease</keyword>
<dbReference type="AlphaFoldDB" id="A0A9D1WST1"/>
<dbReference type="EC" id="3.1.26.-" evidence="6"/>
<gene>
    <name evidence="6" type="primary">mrnC</name>
    <name evidence="8" type="ORF">H9736_09280</name>
</gene>
<dbReference type="InterPro" id="IPR008226">
    <property type="entry name" value="Mini3_fam"/>
</dbReference>
<comment type="subcellular location">
    <subcellularLocation>
        <location evidence="6">Cytoplasm</location>
    </subcellularLocation>
</comment>
<dbReference type="GO" id="GO:0004525">
    <property type="term" value="F:ribonuclease III activity"/>
    <property type="evidence" value="ECO:0007669"/>
    <property type="project" value="InterPro"/>
</dbReference>
<comment type="cofactor">
    <cofactor evidence="6">
        <name>Mg(2+)</name>
        <dbReference type="ChEBI" id="CHEBI:18420"/>
    </cofactor>
</comment>
<accession>A0A9D1WST1</accession>
<keyword evidence="3 6" id="KW-0540">Nuclease</keyword>
<dbReference type="PIRSF" id="PIRSF005520">
    <property type="entry name" value="UCP005520"/>
    <property type="match status" value="1"/>
</dbReference>
<comment type="subunit">
    <text evidence="6">Homodimer.</text>
</comment>
<dbReference type="Proteomes" id="UP000886800">
    <property type="component" value="Unassembled WGS sequence"/>
</dbReference>
<sequence>MTEQENPNLYSPLTLAFLGDAVYELCARAYVVAQQNRPVGELHQQVVTLVNAGAQSAALERLLPLLTPEELAIFKRGRNASASSVPKHAEIADYRRATGVEALFGYLFLKGERQRLEMLFAKMNGLQE</sequence>
<evidence type="ECO:0000256" key="1">
    <source>
        <dbReference type="ARBA" id="ARBA00022517"/>
    </source>
</evidence>
<comment type="caution">
    <text evidence="8">The sequence shown here is derived from an EMBL/GenBank/DDBJ whole genome shotgun (WGS) entry which is preliminary data.</text>
</comment>
<comment type="similarity">
    <text evidence="6">Belongs to the MrnC RNase family.</text>
</comment>
<evidence type="ECO:0000256" key="5">
    <source>
        <dbReference type="ARBA" id="ARBA00022801"/>
    </source>
</evidence>
<keyword evidence="2 6" id="KW-0698">rRNA processing</keyword>
<dbReference type="GO" id="GO:0019843">
    <property type="term" value="F:rRNA binding"/>
    <property type="evidence" value="ECO:0007669"/>
    <property type="project" value="UniProtKB-UniRule"/>
</dbReference>
<keyword evidence="6" id="KW-0694">RNA-binding</keyword>
<keyword evidence="6" id="KW-0699">rRNA-binding</keyword>
<dbReference type="InterPro" id="IPR036389">
    <property type="entry name" value="RNase_III_sf"/>
</dbReference>
<organism evidence="8 9">
    <name type="scientific">Candidatus Anaerotruncus excrementipullorum</name>
    <dbReference type="NCBI Taxonomy" id="2838465"/>
    <lineage>
        <taxon>Bacteria</taxon>
        <taxon>Bacillati</taxon>
        <taxon>Bacillota</taxon>
        <taxon>Clostridia</taxon>
        <taxon>Eubacteriales</taxon>
        <taxon>Oscillospiraceae</taxon>
        <taxon>Anaerotruncus</taxon>
    </lineage>
</organism>
<dbReference type="Pfam" id="PF00636">
    <property type="entry name" value="Ribonuclease_3"/>
    <property type="match status" value="1"/>
</dbReference>
<proteinExistence type="inferred from homology"/>
<reference evidence="8" key="2">
    <citation type="submission" date="2021-04" db="EMBL/GenBank/DDBJ databases">
        <authorList>
            <person name="Gilroy R."/>
        </authorList>
    </citation>
    <scope>NUCLEOTIDE SEQUENCE</scope>
    <source>
        <strain evidence="8">CHK188-5543</strain>
    </source>
</reference>
<comment type="function">
    <text evidence="6">Involved in correct processing of both the 5' and 3' ends of 23S rRNA precursor. Processes 30S rRNA precursor transcript even in absence of ribonuclease 3 (Rnc); Rnc processes 30S rRNA into smaller rRNA precursors.</text>
</comment>
<evidence type="ECO:0000313" key="9">
    <source>
        <dbReference type="Proteomes" id="UP000886800"/>
    </source>
</evidence>
<name>A0A9D1WST1_9FIRM</name>
<evidence type="ECO:0000256" key="3">
    <source>
        <dbReference type="ARBA" id="ARBA00022722"/>
    </source>
</evidence>
<evidence type="ECO:0000259" key="7">
    <source>
        <dbReference type="Pfam" id="PF00636"/>
    </source>
</evidence>
<keyword evidence="1 6" id="KW-0690">Ribosome biogenesis</keyword>
<feature type="domain" description="RNase III" evidence="7">
    <location>
        <begin position="14"/>
        <end position="111"/>
    </location>
</feature>
<keyword evidence="6" id="KW-0963">Cytoplasm</keyword>
<keyword evidence="6" id="KW-0460">Magnesium</keyword>
<dbReference type="PANTHER" id="PTHR34276:SF1">
    <property type="entry name" value="MINI-RIBONUCLEASE 3"/>
    <property type="match status" value="1"/>
</dbReference>
<evidence type="ECO:0000256" key="6">
    <source>
        <dbReference type="HAMAP-Rule" id="MF_01468"/>
    </source>
</evidence>
<dbReference type="GO" id="GO:0005737">
    <property type="term" value="C:cytoplasm"/>
    <property type="evidence" value="ECO:0007669"/>
    <property type="project" value="UniProtKB-SubCell"/>
</dbReference>
<evidence type="ECO:0000256" key="4">
    <source>
        <dbReference type="ARBA" id="ARBA00022759"/>
    </source>
</evidence>
<dbReference type="SUPFAM" id="SSF69065">
    <property type="entry name" value="RNase III domain-like"/>
    <property type="match status" value="1"/>
</dbReference>
<dbReference type="Gene3D" id="1.10.1520.10">
    <property type="entry name" value="Ribonuclease III domain"/>
    <property type="match status" value="1"/>
</dbReference>
<protein>
    <recommendedName>
        <fullName evidence="6">Mini-ribonuclease 3</fullName>
        <shortName evidence="6">Mini-3</shortName>
        <shortName evidence="6">Mini-RNase 3</shortName>
        <ecNumber evidence="6">3.1.26.-</ecNumber>
    </recommendedName>
    <alternativeName>
        <fullName evidence="6">Mini-RNase III</fullName>
        <shortName evidence="6">Mini-III</shortName>
    </alternativeName>
</protein>
<evidence type="ECO:0000313" key="8">
    <source>
        <dbReference type="EMBL" id="HIX66426.1"/>
    </source>
</evidence>
<dbReference type="GO" id="GO:0006364">
    <property type="term" value="P:rRNA processing"/>
    <property type="evidence" value="ECO:0007669"/>
    <property type="project" value="UniProtKB-UniRule"/>
</dbReference>
<dbReference type="InterPro" id="IPR000999">
    <property type="entry name" value="RNase_III_dom"/>
</dbReference>
<dbReference type="PANTHER" id="PTHR34276">
    <property type="entry name" value="MINI-RIBONUCLEASE 3"/>
    <property type="match status" value="1"/>
</dbReference>
<dbReference type="EMBL" id="DXES01000193">
    <property type="protein sequence ID" value="HIX66426.1"/>
    <property type="molecule type" value="Genomic_DNA"/>
</dbReference>
<feature type="active site" evidence="6">
    <location>
        <position position="20"/>
    </location>
</feature>
<evidence type="ECO:0000256" key="2">
    <source>
        <dbReference type="ARBA" id="ARBA00022552"/>
    </source>
</evidence>
<keyword evidence="5 6" id="KW-0378">Hydrolase</keyword>
<dbReference type="HAMAP" id="MF_01468">
    <property type="entry name" value="RNase_Mini_III"/>
    <property type="match status" value="1"/>
</dbReference>